<feature type="transmembrane region" description="Helical" evidence="1">
    <location>
        <begin position="154"/>
        <end position="171"/>
    </location>
</feature>
<feature type="transmembrane region" description="Helical" evidence="1">
    <location>
        <begin position="36"/>
        <end position="53"/>
    </location>
</feature>
<keyword evidence="3" id="KW-1185">Reference proteome</keyword>
<feature type="transmembrane region" description="Helical" evidence="1">
    <location>
        <begin position="122"/>
        <end position="142"/>
    </location>
</feature>
<dbReference type="EMBL" id="JAACJS010000015">
    <property type="protein sequence ID" value="NCI51403.1"/>
    <property type="molecule type" value="Genomic_DNA"/>
</dbReference>
<dbReference type="RefSeq" id="WP_161819687.1">
    <property type="nucleotide sequence ID" value="NZ_JAACJS010000015.1"/>
</dbReference>
<comment type="caution">
    <text evidence="2">The sequence shown here is derived from an EMBL/GenBank/DDBJ whole genome shotgun (WGS) entry which is preliminary data.</text>
</comment>
<feature type="transmembrane region" description="Helical" evidence="1">
    <location>
        <begin position="252"/>
        <end position="273"/>
    </location>
</feature>
<evidence type="ECO:0000313" key="3">
    <source>
        <dbReference type="Proteomes" id="UP000753802"/>
    </source>
</evidence>
<protein>
    <recommendedName>
        <fullName evidence="4">Glycosyltransferase RgtA/B/C/D-like domain-containing protein</fullName>
    </recommendedName>
</protein>
<organism evidence="2 3">
    <name type="scientific">Sediminibacterium roseum</name>
    <dbReference type="NCBI Taxonomy" id="1978412"/>
    <lineage>
        <taxon>Bacteria</taxon>
        <taxon>Pseudomonadati</taxon>
        <taxon>Bacteroidota</taxon>
        <taxon>Chitinophagia</taxon>
        <taxon>Chitinophagales</taxon>
        <taxon>Chitinophagaceae</taxon>
        <taxon>Sediminibacterium</taxon>
    </lineage>
</organism>
<evidence type="ECO:0000256" key="1">
    <source>
        <dbReference type="SAM" id="Phobius"/>
    </source>
</evidence>
<accession>A0ABW9ZZD8</accession>
<feature type="transmembrane region" description="Helical" evidence="1">
    <location>
        <begin position="332"/>
        <end position="351"/>
    </location>
</feature>
<keyword evidence="1" id="KW-1133">Transmembrane helix</keyword>
<feature type="transmembrane region" description="Helical" evidence="1">
    <location>
        <begin position="95"/>
        <end position="116"/>
    </location>
</feature>
<feature type="transmembrane region" description="Helical" evidence="1">
    <location>
        <begin position="363"/>
        <end position="381"/>
    </location>
</feature>
<feature type="transmembrane region" description="Helical" evidence="1">
    <location>
        <begin position="308"/>
        <end position="326"/>
    </location>
</feature>
<sequence>MNRFSKIAFGACCVFIFLTGFFYYPKWKQQATEATLSWDVSGYYLYLPATFIYKDLKQCRFFDSVLQKYHPTPDFQQAIRQESGNCVMKYTMGQAILFAPYFFAAHGYALLTAYPADGFSSPYQVCIGLGMLLYSFIGLWFLRKILLRYFHDRVVAITLLIVAFATNYLNYSAIDGGMTHNTLFMLYALFMYRVIRFYEQPTKRTAVAIGLLAGLLVLVRPTEIICILIPLLWNVSGFTDLKQKISRTIVGINTWIMGAIAFVLLVSLQLIYWKWSSGRWVFDGYRNEGFDWLRPHIGPGLFSYKGGWFTYTPAMLFVLPGFFVLYVRFKKIFFAVFLFSLFFLYVCFSWKEWWYGASLGQRAIIQAYPLFCFPIAAFFDWLGQRRLLVFITTLFISFCIFYNLWLTHQAHRGHLFQGGSMTGAYLWRIAGRFDVPKETQLLLDNEEQVPASMLKDSVAIQTDPTATAAILDSVHPYSPGYSLMIPKNIEWVRVNVLVSTPVKEWDVWKMPQATILFYNGDEVIKTNYIRISRILSDGETGVVFVDAKVPPQYNKAKLSLWNGDSQKVLTIHKISVLGFAGK</sequence>
<evidence type="ECO:0000313" key="2">
    <source>
        <dbReference type="EMBL" id="NCI51403.1"/>
    </source>
</evidence>
<gene>
    <name evidence="2" type="ORF">GWC95_15850</name>
</gene>
<keyword evidence="1" id="KW-0812">Transmembrane</keyword>
<proteinExistence type="predicted"/>
<dbReference type="Proteomes" id="UP000753802">
    <property type="component" value="Unassembled WGS sequence"/>
</dbReference>
<keyword evidence="1" id="KW-0472">Membrane</keyword>
<name>A0ABW9ZZD8_9BACT</name>
<feature type="transmembrane region" description="Helical" evidence="1">
    <location>
        <begin position="387"/>
        <end position="406"/>
    </location>
</feature>
<reference evidence="2 3" key="1">
    <citation type="submission" date="2020-01" db="EMBL/GenBank/DDBJ databases">
        <title>Genome analysis.</title>
        <authorList>
            <person name="Wu S."/>
            <person name="Wang G."/>
        </authorList>
    </citation>
    <scope>NUCLEOTIDE SEQUENCE [LARGE SCALE GENOMIC DNA]</scope>
    <source>
        <strain evidence="2 3">SYL130</strain>
    </source>
</reference>
<feature type="transmembrane region" description="Helical" evidence="1">
    <location>
        <begin position="207"/>
        <end position="232"/>
    </location>
</feature>
<feature type="transmembrane region" description="Helical" evidence="1">
    <location>
        <begin position="7"/>
        <end position="24"/>
    </location>
</feature>
<evidence type="ECO:0008006" key="4">
    <source>
        <dbReference type="Google" id="ProtNLM"/>
    </source>
</evidence>